<dbReference type="EMBL" id="CP015249">
    <property type="protein sequence ID" value="ANB16924.1"/>
    <property type="molecule type" value="Genomic_DNA"/>
</dbReference>
<evidence type="ECO:0000256" key="4">
    <source>
        <dbReference type="SAM" id="Phobius"/>
    </source>
</evidence>
<feature type="domain" description="Aspartyl/asparaginy/proline hydroxylase" evidence="5">
    <location>
        <begin position="70"/>
        <end position="223"/>
    </location>
</feature>
<keyword evidence="4" id="KW-1133">Transmembrane helix</keyword>
<dbReference type="Gene3D" id="2.60.120.330">
    <property type="entry name" value="B-lactam Antibiotic, Isopenicillin N Synthase, Chain"/>
    <property type="match status" value="1"/>
</dbReference>
<dbReference type="InterPro" id="IPR047694">
    <property type="entry name" value="Lipid_A_LpxO-like"/>
</dbReference>
<dbReference type="InterPro" id="IPR007803">
    <property type="entry name" value="Asp/Arg/Pro-Hydrxlase"/>
</dbReference>
<proteinExistence type="inferred from homology"/>
<keyword evidence="7" id="KW-1185">Reference proteome</keyword>
<evidence type="ECO:0000256" key="3">
    <source>
        <dbReference type="ARBA" id="ARBA00023002"/>
    </source>
</evidence>
<dbReference type="GO" id="GO:0051213">
    <property type="term" value="F:dioxygenase activity"/>
    <property type="evidence" value="ECO:0007669"/>
    <property type="project" value="UniProtKB-KW"/>
</dbReference>
<gene>
    <name evidence="6" type="ORF">I596_893</name>
</gene>
<keyword evidence="3" id="KW-0560">Oxidoreductase</keyword>
<keyword evidence="2 6" id="KW-0223">Dioxygenase</keyword>
<accession>A0A160DS88</accession>
<organism evidence="6 7">
    <name type="scientific">Dokdonella koreensis DS-123</name>
    <dbReference type="NCBI Taxonomy" id="1300342"/>
    <lineage>
        <taxon>Bacteria</taxon>
        <taxon>Pseudomonadati</taxon>
        <taxon>Pseudomonadota</taxon>
        <taxon>Gammaproteobacteria</taxon>
        <taxon>Lysobacterales</taxon>
        <taxon>Rhodanobacteraceae</taxon>
        <taxon>Dokdonella</taxon>
    </lineage>
</organism>
<keyword evidence="4" id="KW-0812">Transmembrane</keyword>
<dbReference type="KEGG" id="dko:I596_893"/>
<comment type="similarity">
    <text evidence="1">Belongs to the aspartyl/asparaginyl beta-hydroxylase family.</text>
</comment>
<keyword evidence="4" id="KW-0472">Membrane</keyword>
<dbReference type="InterPro" id="IPR027443">
    <property type="entry name" value="IPNS-like_sf"/>
</dbReference>
<evidence type="ECO:0000313" key="6">
    <source>
        <dbReference type="EMBL" id="ANB16924.1"/>
    </source>
</evidence>
<dbReference type="STRING" id="1300342.I596_893"/>
<dbReference type="Proteomes" id="UP000076830">
    <property type="component" value="Chromosome"/>
</dbReference>
<dbReference type="AlphaFoldDB" id="A0A160DS88"/>
<protein>
    <submittedName>
        <fullName evidence="6">Aspartyl/asparaginyl beta-hydroxylase-like dioxygenase</fullName>
    </submittedName>
</protein>
<dbReference type="PANTHER" id="PTHR46332:SF5">
    <property type="entry name" value="ASPARTATE BETA-HYDROXYLASE DOMAIN CONTAINING 2"/>
    <property type="match status" value="1"/>
</dbReference>
<dbReference type="SUPFAM" id="SSF51197">
    <property type="entry name" value="Clavaminate synthase-like"/>
    <property type="match status" value="1"/>
</dbReference>
<name>A0A160DS88_9GAMM</name>
<dbReference type="Pfam" id="PF05118">
    <property type="entry name" value="Asp_Arg_Hydrox"/>
    <property type="match status" value="1"/>
</dbReference>
<sequence length="300" mass="34948">MIKWILIAAFVASALYVHFRGRVRHRFSRQITDHSTFMAPINVLMYAFSRVPTTPFVDPDLFPELAPLRARWREVRDEALRLRELEKIKASEGYNDVGFNSFFRRGWKRFYLKWYDEAHPSASTLCPVTTALLREIPTVKAAMFAELPPGGHLHPHRDPFAGSLRLHIGLQTPNDDGCWIDVDGTRYSWRDGESVMFDETYIHTARNDTQEQRVILFCDVERPLRYRWTQAVNRWVGRHFVAAAASPNETGDRTGALNRAFGRFYALRLRAKELRKRNKALYYVLKWALLLALVVLIIRL</sequence>
<dbReference type="InterPro" id="IPR051821">
    <property type="entry name" value="Asp/Asn_beta-hydroxylase"/>
</dbReference>
<evidence type="ECO:0000256" key="2">
    <source>
        <dbReference type="ARBA" id="ARBA00022964"/>
    </source>
</evidence>
<reference evidence="6 7" key="1">
    <citation type="submission" date="2016-04" db="EMBL/GenBank/DDBJ databases">
        <title>Complete genome sequence of Dokdonella koreensis DS-123T.</title>
        <authorList>
            <person name="Kim J.F."/>
            <person name="Lee H."/>
            <person name="Kwak M.-J."/>
        </authorList>
    </citation>
    <scope>NUCLEOTIDE SEQUENCE [LARGE SCALE GENOMIC DNA]</scope>
    <source>
        <strain evidence="6 7">DS-123</strain>
    </source>
</reference>
<feature type="transmembrane region" description="Helical" evidence="4">
    <location>
        <begin position="280"/>
        <end position="298"/>
    </location>
</feature>
<dbReference type="PANTHER" id="PTHR46332">
    <property type="entry name" value="ASPARTATE BETA-HYDROXYLASE DOMAIN-CONTAINING PROTEIN 2"/>
    <property type="match status" value="1"/>
</dbReference>
<evidence type="ECO:0000313" key="7">
    <source>
        <dbReference type="Proteomes" id="UP000076830"/>
    </source>
</evidence>
<dbReference type="NCBIfam" id="NF033391">
    <property type="entry name" value="lipid_A_LpxO"/>
    <property type="match status" value="1"/>
</dbReference>
<evidence type="ECO:0000259" key="5">
    <source>
        <dbReference type="Pfam" id="PF05118"/>
    </source>
</evidence>
<dbReference type="RefSeq" id="WP_067651408.1">
    <property type="nucleotide sequence ID" value="NZ_CP015249.1"/>
</dbReference>
<evidence type="ECO:0000256" key="1">
    <source>
        <dbReference type="ARBA" id="ARBA00007730"/>
    </source>
</evidence>
<dbReference type="PATRIC" id="fig|1300342.3.peg.874"/>